<proteinExistence type="predicted"/>
<keyword evidence="1" id="KW-1133">Transmembrane helix</keyword>
<dbReference type="EMBL" id="FQXT01000006">
    <property type="protein sequence ID" value="SHI25082.1"/>
    <property type="molecule type" value="Genomic_DNA"/>
</dbReference>
<keyword evidence="5" id="KW-1185">Reference proteome</keyword>
<name>A0A1M5ZLQ0_9FLAO</name>
<dbReference type="Proteomes" id="UP000184240">
    <property type="component" value="Unassembled WGS sequence"/>
</dbReference>
<accession>A0A1M5ZLQ0</accession>
<evidence type="ECO:0000313" key="2">
    <source>
        <dbReference type="EMBL" id="RXG26968.1"/>
    </source>
</evidence>
<evidence type="ECO:0000313" key="5">
    <source>
        <dbReference type="Proteomes" id="UP000290037"/>
    </source>
</evidence>
<dbReference type="AlphaFoldDB" id="A0A1M5ZLQ0"/>
<dbReference type="Proteomes" id="UP000290037">
    <property type="component" value="Unassembled WGS sequence"/>
</dbReference>
<dbReference type="RefSeq" id="WP_072984852.1">
    <property type="nucleotide sequence ID" value="NZ_FQXT01000006.1"/>
</dbReference>
<gene>
    <name evidence="2" type="ORF">DSM01_3287</name>
    <name evidence="3" type="ORF">SAMN04487999_3244</name>
</gene>
<feature type="transmembrane region" description="Helical" evidence="1">
    <location>
        <begin position="12"/>
        <end position="45"/>
    </location>
</feature>
<evidence type="ECO:0000256" key="1">
    <source>
        <dbReference type="SAM" id="Phobius"/>
    </source>
</evidence>
<dbReference type="STRING" id="573501.SAMN04487999_3244"/>
<protein>
    <submittedName>
        <fullName evidence="3">Uncharacterized protein</fullName>
    </submittedName>
</protein>
<sequence>MWKFYRDITRFAALFALVCIPIGSLTSATVLFGILGTPVGLLMFHYFQKEEFYGYYNLGYTKLKLIGTTWLVNLALTPVLLLLSFIILKLVRLGAIAS</sequence>
<dbReference type="EMBL" id="QOVN01000010">
    <property type="protein sequence ID" value="RXG26968.1"/>
    <property type="molecule type" value="Genomic_DNA"/>
</dbReference>
<keyword evidence="1" id="KW-0472">Membrane</keyword>
<reference evidence="2 5" key="3">
    <citation type="submission" date="2018-07" db="EMBL/GenBank/DDBJ databases">
        <title>Leeuwenhoekiella genomics.</title>
        <authorList>
            <person name="Tahon G."/>
            <person name="Willems A."/>
        </authorList>
    </citation>
    <scope>NUCLEOTIDE SEQUENCE [LARGE SCALE GENOMIC DNA]</scope>
    <source>
        <strain evidence="2 5">LMG 24856</strain>
    </source>
</reference>
<reference evidence="4" key="2">
    <citation type="submission" date="2016-11" db="EMBL/GenBank/DDBJ databases">
        <authorList>
            <person name="Varghese N."/>
            <person name="Submissions S."/>
        </authorList>
    </citation>
    <scope>NUCLEOTIDE SEQUENCE [LARGE SCALE GENOMIC DNA]</scope>
    <source>
        <strain evidence="4">DSM 19859</strain>
    </source>
</reference>
<organism evidence="3 4">
    <name type="scientific">Leeuwenhoekiella palythoae</name>
    <dbReference type="NCBI Taxonomy" id="573501"/>
    <lineage>
        <taxon>Bacteria</taxon>
        <taxon>Pseudomonadati</taxon>
        <taxon>Bacteroidota</taxon>
        <taxon>Flavobacteriia</taxon>
        <taxon>Flavobacteriales</taxon>
        <taxon>Flavobacteriaceae</taxon>
        <taxon>Leeuwenhoekiella</taxon>
    </lineage>
</organism>
<evidence type="ECO:0000313" key="3">
    <source>
        <dbReference type="EMBL" id="SHI25082.1"/>
    </source>
</evidence>
<keyword evidence="1" id="KW-0812">Transmembrane</keyword>
<feature type="transmembrane region" description="Helical" evidence="1">
    <location>
        <begin position="65"/>
        <end position="88"/>
    </location>
</feature>
<reference evidence="3" key="1">
    <citation type="submission" date="2016-11" db="EMBL/GenBank/DDBJ databases">
        <authorList>
            <person name="Jaros S."/>
            <person name="Januszkiewicz K."/>
            <person name="Wedrychowicz H."/>
        </authorList>
    </citation>
    <scope>NUCLEOTIDE SEQUENCE [LARGE SCALE GENOMIC DNA]</scope>
    <source>
        <strain evidence="3">DSM 19859</strain>
    </source>
</reference>
<evidence type="ECO:0000313" key="4">
    <source>
        <dbReference type="Proteomes" id="UP000184240"/>
    </source>
</evidence>
<dbReference type="OrthoDB" id="1447778at2"/>